<dbReference type="InterPro" id="IPR009305">
    <property type="entry name" value="Mpo1-like"/>
</dbReference>
<gene>
    <name evidence="2" type="ORF">AADV58_02425</name>
</gene>
<organism evidence="2 3">
    <name type="scientific">Azonexus hydrophilus</name>
    <dbReference type="NCBI Taxonomy" id="418702"/>
    <lineage>
        <taxon>Bacteria</taxon>
        <taxon>Pseudomonadati</taxon>
        <taxon>Pseudomonadota</taxon>
        <taxon>Betaproteobacteria</taxon>
        <taxon>Rhodocyclales</taxon>
        <taxon>Azonexaceae</taxon>
        <taxon>Azonexus</taxon>
    </lineage>
</organism>
<dbReference type="Pfam" id="PF06127">
    <property type="entry name" value="Mpo1-like"/>
    <property type="match status" value="1"/>
</dbReference>
<feature type="transmembrane region" description="Helical" evidence="1">
    <location>
        <begin position="134"/>
        <end position="150"/>
    </location>
</feature>
<evidence type="ECO:0000313" key="2">
    <source>
        <dbReference type="EMBL" id="WZJ22026.1"/>
    </source>
</evidence>
<keyword evidence="3" id="KW-1185">Reference proteome</keyword>
<dbReference type="PANTHER" id="PTHR28026">
    <property type="entry name" value="DUF962 DOMAIN PROTEIN (AFU_ORTHOLOGUE AFUA_8G05310)"/>
    <property type="match status" value="1"/>
</dbReference>
<feature type="transmembrane region" description="Helical" evidence="1">
    <location>
        <begin position="95"/>
        <end position="114"/>
    </location>
</feature>
<keyword evidence="1" id="KW-0472">Membrane</keyword>
<dbReference type="Proteomes" id="UP001479520">
    <property type="component" value="Chromosome"/>
</dbReference>
<dbReference type="PANTHER" id="PTHR28026:SF9">
    <property type="entry name" value="2-HYDROXY-PALMITIC ACID DIOXYGENASE MPO1"/>
    <property type="match status" value="1"/>
</dbReference>
<proteinExistence type="predicted"/>
<feature type="transmembrane region" description="Helical" evidence="1">
    <location>
        <begin position="23"/>
        <end position="45"/>
    </location>
</feature>
<sequence length="178" mass="19109">MMTPSTTLLVSYARYHRDPRNIATHYAGIPLIIFAIGVLLGRLQFSPLGLPLNGAVMLWALAAAWYLYQGVSVVTMATIAVTGLLVMFAQPFAQAALLTWLAAGLGSFVVGWAFQLVGHVWEGRKPAFVDDIRGLLVGPMFVTAEVWFALGGGKSLRDQIDAEAGPVARQTPRPTGQA</sequence>
<keyword evidence="1" id="KW-1133">Transmembrane helix</keyword>
<dbReference type="EMBL" id="CP151406">
    <property type="protein sequence ID" value="WZJ22026.1"/>
    <property type="molecule type" value="Genomic_DNA"/>
</dbReference>
<feature type="transmembrane region" description="Helical" evidence="1">
    <location>
        <begin position="65"/>
        <end position="88"/>
    </location>
</feature>
<accession>A0ABZ2XL87</accession>
<name>A0ABZ2XL87_9RHOO</name>
<evidence type="ECO:0000313" key="3">
    <source>
        <dbReference type="Proteomes" id="UP001479520"/>
    </source>
</evidence>
<keyword evidence="1" id="KW-0812">Transmembrane</keyword>
<protein>
    <submittedName>
        <fullName evidence="2">Mpo1-like protein</fullName>
    </submittedName>
</protein>
<dbReference type="RefSeq" id="WP_341743986.1">
    <property type="nucleotide sequence ID" value="NZ_CP151406.1"/>
</dbReference>
<reference evidence="2 3" key="1">
    <citation type="submission" date="2024-04" db="EMBL/GenBank/DDBJ databases">
        <title>Dissimilatory iodate-reducing microorganisms contribute to the enrichment of iodine in groundwater.</title>
        <authorList>
            <person name="Jiang Z."/>
        </authorList>
    </citation>
    <scope>NUCLEOTIDE SEQUENCE [LARGE SCALE GENOMIC DNA]</scope>
    <source>
        <strain evidence="2 3">NCP973</strain>
    </source>
</reference>
<evidence type="ECO:0000256" key="1">
    <source>
        <dbReference type="SAM" id="Phobius"/>
    </source>
</evidence>